<dbReference type="AlphaFoldDB" id="A0A8H6HPR7"/>
<evidence type="ECO:0000313" key="2">
    <source>
        <dbReference type="Proteomes" id="UP000521943"/>
    </source>
</evidence>
<organism evidence="1 2">
    <name type="scientific">Ephemerocybe angulata</name>
    <dbReference type="NCBI Taxonomy" id="980116"/>
    <lineage>
        <taxon>Eukaryota</taxon>
        <taxon>Fungi</taxon>
        <taxon>Dikarya</taxon>
        <taxon>Basidiomycota</taxon>
        <taxon>Agaricomycotina</taxon>
        <taxon>Agaricomycetes</taxon>
        <taxon>Agaricomycetidae</taxon>
        <taxon>Agaricales</taxon>
        <taxon>Agaricineae</taxon>
        <taxon>Psathyrellaceae</taxon>
        <taxon>Ephemerocybe</taxon>
    </lineage>
</organism>
<proteinExistence type="predicted"/>
<evidence type="ECO:0000313" key="1">
    <source>
        <dbReference type="EMBL" id="KAF6750958.1"/>
    </source>
</evidence>
<gene>
    <name evidence="1" type="ORF">DFP72DRAFT_851213</name>
</gene>
<name>A0A8H6HPR7_9AGAR</name>
<reference evidence="1 2" key="1">
    <citation type="submission" date="2020-07" db="EMBL/GenBank/DDBJ databases">
        <title>Comparative genomics of pyrophilous fungi reveals a link between fire events and developmental genes.</title>
        <authorList>
            <consortium name="DOE Joint Genome Institute"/>
            <person name="Steindorff A.S."/>
            <person name="Carver A."/>
            <person name="Calhoun S."/>
            <person name="Stillman K."/>
            <person name="Liu H."/>
            <person name="Lipzen A."/>
            <person name="Pangilinan J."/>
            <person name="Labutti K."/>
            <person name="Bruns T.D."/>
            <person name="Grigoriev I.V."/>
        </authorList>
    </citation>
    <scope>NUCLEOTIDE SEQUENCE [LARGE SCALE GENOMIC DNA]</scope>
    <source>
        <strain evidence="1 2">CBS 144469</strain>
    </source>
</reference>
<keyword evidence="2" id="KW-1185">Reference proteome</keyword>
<comment type="caution">
    <text evidence="1">The sequence shown here is derived from an EMBL/GenBank/DDBJ whole genome shotgun (WGS) entry which is preliminary data.</text>
</comment>
<dbReference type="EMBL" id="JACGCI010000053">
    <property type="protein sequence ID" value="KAF6750958.1"/>
    <property type="molecule type" value="Genomic_DNA"/>
</dbReference>
<protein>
    <submittedName>
        <fullName evidence="1">Uncharacterized protein</fullName>
    </submittedName>
</protein>
<accession>A0A8H6HPR7</accession>
<sequence>MPEPKQIFRVKFDILQPAIPPPHWIQGVINVCDVDTGRTIKASIRGQVKELKYYPKLLDKITLRVGEKKADAKVLEDDKIITTAVLHLSEPIMFWVESLGEALRSPATHPRNHDNTTRRLRYILDIGSRPRFWDWVGIC</sequence>
<dbReference type="Proteomes" id="UP000521943">
    <property type="component" value="Unassembled WGS sequence"/>
</dbReference>